<organism evidence="1 2">
    <name type="scientific">Caenorhabditis tropicalis</name>
    <dbReference type="NCBI Taxonomy" id="1561998"/>
    <lineage>
        <taxon>Eukaryota</taxon>
        <taxon>Metazoa</taxon>
        <taxon>Ecdysozoa</taxon>
        <taxon>Nematoda</taxon>
        <taxon>Chromadorea</taxon>
        <taxon>Rhabditida</taxon>
        <taxon>Rhabditina</taxon>
        <taxon>Rhabditomorpha</taxon>
        <taxon>Rhabditoidea</taxon>
        <taxon>Rhabditidae</taxon>
        <taxon>Peloderinae</taxon>
        <taxon>Caenorhabditis</taxon>
    </lineage>
</organism>
<accession>A0A1I7V4M7</accession>
<reference evidence="2" key="1">
    <citation type="submission" date="2016-11" db="UniProtKB">
        <authorList>
            <consortium name="WormBaseParasite"/>
        </authorList>
    </citation>
    <scope>IDENTIFICATION</scope>
</reference>
<evidence type="ECO:0000313" key="1">
    <source>
        <dbReference type="Proteomes" id="UP000095282"/>
    </source>
</evidence>
<dbReference type="eggNOG" id="ENOG502TIZ2">
    <property type="taxonomic scope" value="Eukaryota"/>
</dbReference>
<evidence type="ECO:0000313" key="2">
    <source>
        <dbReference type="WBParaSite" id="Csp11.Scaffold70.g415.t1"/>
    </source>
</evidence>
<name>A0A1I7V4M7_9PELO</name>
<keyword evidence="1" id="KW-1185">Reference proteome</keyword>
<dbReference type="Proteomes" id="UP000095282">
    <property type="component" value="Unplaced"/>
</dbReference>
<protein>
    <submittedName>
        <fullName evidence="2">SERPIN domain-containing protein</fullName>
    </submittedName>
</protein>
<proteinExistence type="predicted"/>
<sequence>MIEMSKEEFMENLKNFGDNRSEEKKFQAIHLTNTGNRMKLFCDPERPTDFSAGPFQSNRFGAVFLIPE</sequence>
<dbReference type="AlphaFoldDB" id="A0A1I7V4M7"/>
<dbReference type="WBParaSite" id="Csp11.Scaffold70.g415.t1">
    <property type="protein sequence ID" value="Csp11.Scaffold70.g415.t1"/>
    <property type="gene ID" value="Csp11.Scaffold70.g415"/>
</dbReference>